<dbReference type="InterPro" id="IPR018149">
    <property type="entry name" value="Lys-tRNA-synth_II_C"/>
</dbReference>
<dbReference type="CDD" id="cd00775">
    <property type="entry name" value="LysRS_core"/>
    <property type="match status" value="1"/>
</dbReference>
<evidence type="ECO:0000313" key="16">
    <source>
        <dbReference type="EMBL" id="CAI8022948.1"/>
    </source>
</evidence>
<dbReference type="SUPFAM" id="SSF55681">
    <property type="entry name" value="Class II aaRS and biotin synthetases"/>
    <property type="match status" value="1"/>
</dbReference>
<dbReference type="InterPro" id="IPR044136">
    <property type="entry name" value="Lys-tRNA-ligase_II_N"/>
</dbReference>
<evidence type="ECO:0000256" key="11">
    <source>
        <dbReference type="ARBA" id="ARBA00030563"/>
    </source>
</evidence>
<proteinExistence type="inferred from homology"/>
<dbReference type="InterPro" id="IPR004364">
    <property type="entry name" value="Aa-tRNA-synt_II"/>
</dbReference>
<comment type="catalytic activity">
    <reaction evidence="12 13">
        <text>tRNA(Lys) + L-lysine + ATP = L-lysyl-tRNA(Lys) + AMP + diphosphate</text>
        <dbReference type="Rhea" id="RHEA:20792"/>
        <dbReference type="Rhea" id="RHEA-COMP:9696"/>
        <dbReference type="Rhea" id="RHEA-COMP:9697"/>
        <dbReference type="ChEBI" id="CHEBI:30616"/>
        <dbReference type="ChEBI" id="CHEBI:32551"/>
        <dbReference type="ChEBI" id="CHEBI:33019"/>
        <dbReference type="ChEBI" id="CHEBI:78442"/>
        <dbReference type="ChEBI" id="CHEBI:78529"/>
        <dbReference type="ChEBI" id="CHEBI:456215"/>
        <dbReference type="EC" id="6.1.1.6"/>
    </reaction>
</comment>
<protein>
    <recommendedName>
        <fullName evidence="4 13">Lysine--tRNA ligase</fullName>
        <ecNumber evidence="3 13">6.1.1.6</ecNumber>
    </recommendedName>
    <alternativeName>
        <fullName evidence="11 13">Lysyl-tRNA synthetase</fullName>
    </alternativeName>
</protein>
<keyword evidence="10" id="KW-0030">Aminoacyl-tRNA synthetase</keyword>
<dbReference type="Gene3D" id="3.30.930.10">
    <property type="entry name" value="Bira Bifunctional Protein, Domain 2"/>
    <property type="match status" value="1"/>
</dbReference>
<evidence type="ECO:0000256" key="6">
    <source>
        <dbReference type="ARBA" id="ARBA00022598"/>
    </source>
</evidence>
<feature type="region of interest" description="Disordered" evidence="14">
    <location>
        <begin position="1"/>
        <end position="23"/>
    </location>
</feature>
<evidence type="ECO:0000256" key="12">
    <source>
        <dbReference type="ARBA" id="ARBA00048573"/>
    </source>
</evidence>
<keyword evidence="8" id="KW-0067">ATP-binding</keyword>
<keyword evidence="9" id="KW-0648">Protein biosynthesis</keyword>
<comment type="subcellular location">
    <subcellularLocation>
        <location evidence="1">Cytoplasm</location>
    </subcellularLocation>
</comment>
<dbReference type="PROSITE" id="PS50862">
    <property type="entry name" value="AA_TRNA_LIGASE_II"/>
    <property type="match status" value="1"/>
</dbReference>
<dbReference type="HAMAP" id="MF_00252">
    <property type="entry name" value="Lys_tRNA_synth_class2"/>
    <property type="match status" value="1"/>
</dbReference>
<dbReference type="EC" id="6.1.1.6" evidence="3 13"/>
<organism evidence="16 17">
    <name type="scientific">Geodia barretti</name>
    <name type="common">Barrett's horny sponge</name>
    <dbReference type="NCBI Taxonomy" id="519541"/>
    <lineage>
        <taxon>Eukaryota</taxon>
        <taxon>Metazoa</taxon>
        <taxon>Porifera</taxon>
        <taxon>Demospongiae</taxon>
        <taxon>Heteroscleromorpha</taxon>
        <taxon>Tetractinellida</taxon>
        <taxon>Astrophorina</taxon>
        <taxon>Geodiidae</taxon>
        <taxon>Geodia</taxon>
    </lineage>
</organism>
<evidence type="ECO:0000256" key="3">
    <source>
        <dbReference type="ARBA" id="ARBA00013166"/>
    </source>
</evidence>
<evidence type="ECO:0000256" key="7">
    <source>
        <dbReference type="ARBA" id="ARBA00022741"/>
    </source>
</evidence>
<dbReference type="NCBIfam" id="NF001756">
    <property type="entry name" value="PRK00484.1"/>
    <property type="match status" value="1"/>
</dbReference>
<evidence type="ECO:0000256" key="5">
    <source>
        <dbReference type="ARBA" id="ARBA00022490"/>
    </source>
</evidence>
<evidence type="ECO:0000256" key="1">
    <source>
        <dbReference type="ARBA" id="ARBA00004496"/>
    </source>
</evidence>
<feature type="non-terminal residue" evidence="16">
    <location>
        <position position="1"/>
    </location>
</feature>
<evidence type="ECO:0000256" key="4">
    <source>
        <dbReference type="ARBA" id="ARBA00015745"/>
    </source>
</evidence>
<dbReference type="GO" id="GO:0000049">
    <property type="term" value="F:tRNA binding"/>
    <property type="evidence" value="ECO:0007669"/>
    <property type="project" value="TreeGrafter"/>
</dbReference>
<dbReference type="InterPro" id="IPR012340">
    <property type="entry name" value="NA-bd_OB-fold"/>
</dbReference>
<dbReference type="GO" id="GO:0005829">
    <property type="term" value="C:cytosol"/>
    <property type="evidence" value="ECO:0007669"/>
    <property type="project" value="TreeGrafter"/>
</dbReference>
<dbReference type="InterPro" id="IPR006195">
    <property type="entry name" value="aa-tRNA-synth_II"/>
</dbReference>
<evidence type="ECO:0000256" key="14">
    <source>
        <dbReference type="SAM" id="MobiDB-lite"/>
    </source>
</evidence>
<dbReference type="InterPro" id="IPR045864">
    <property type="entry name" value="aa-tRNA-synth_II/BPL/LPL"/>
</dbReference>
<keyword evidence="7" id="KW-0547">Nucleotide-binding</keyword>
<evidence type="ECO:0000259" key="15">
    <source>
        <dbReference type="PROSITE" id="PS50862"/>
    </source>
</evidence>
<dbReference type="AlphaFoldDB" id="A0AA35S3U5"/>
<dbReference type="GO" id="GO:0004824">
    <property type="term" value="F:lysine-tRNA ligase activity"/>
    <property type="evidence" value="ECO:0007669"/>
    <property type="project" value="UniProtKB-EC"/>
</dbReference>
<dbReference type="GO" id="GO:0006430">
    <property type="term" value="P:lysyl-tRNA aminoacylation"/>
    <property type="evidence" value="ECO:0007669"/>
    <property type="project" value="InterPro"/>
</dbReference>
<evidence type="ECO:0000256" key="8">
    <source>
        <dbReference type="ARBA" id="ARBA00022840"/>
    </source>
</evidence>
<evidence type="ECO:0000313" key="17">
    <source>
        <dbReference type="Proteomes" id="UP001174909"/>
    </source>
</evidence>
<reference evidence="16" key="1">
    <citation type="submission" date="2023-03" db="EMBL/GenBank/DDBJ databases">
        <authorList>
            <person name="Steffen K."/>
            <person name="Cardenas P."/>
        </authorList>
    </citation>
    <scope>NUCLEOTIDE SEQUENCE</scope>
</reference>
<dbReference type="Pfam" id="PF00152">
    <property type="entry name" value="tRNA-synt_2"/>
    <property type="match status" value="1"/>
</dbReference>
<sequence length="525" mass="58819">HNRPRRPVPEPELPPTADQPDNLGSLEANLESRRVKLGRIHERGIDPYPARFERNCTATEAITRFVAAETANRLGSADPVVLAGRITSMRVMGRAAFLDLRDASGTVQAMLRQNVLGDDYSLLPDLDIGDFLGVSGNMMRTRTGQPTVEATTITILAKGMRPLPEKWHGLRDVETRYRQRYLDLIANPEIADTFVQRSRVISGIRRFLDDRGFVEVDTPILVPIPAGAHARPFITHHNALDMQLYLRIATELYLKRLIVGGLDKVYEIGRVFRNEGIDQDHNPEFTLLESYEAYADYNNVMEMVESLVSTLAIDLHGSPRVPYGEGFIDFTPPWQRLSLPEEIHRRCGVDIDQYPDAESLIGKAAEMGLDPAPREARGRLIDKMLSVYVEPHLVQPSFLIDYPEDMSPLAKGRPDKPGYVERFEAFAAGMEIANAYTELNDPGVQRARFAEQEHLRAAYGDDEADRTDEDFLTALEYGMPPTGGLGIGIDRLVMLLTGQATIRDVLLFPQMRALSSDADDDHDSR</sequence>
<dbReference type="PANTHER" id="PTHR42918:SF6">
    <property type="entry name" value="ELONGATION FACTOR P--(R)-BETA-LYSINE LIGASE"/>
    <property type="match status" value="1"/>
</dbReference>
<evidence type="ECO:0000256" key="13">
    <source>
        <dbReference type="RuleBase" id="RU003748"/>
    </source>
</evidence>
<dbReference type="GO" id="GO:0005524">
    <property type="term" value="F:ATP binding"/>
    <property type="evidence" value="ECO:0007669"/>
    <property type="project" value="UniProtKB-KW"/>
</dbReference>
<dbReference type="Pfam" id="PF01336">
    <property type="entry name" value="tRNA_anti-codon"/>
    <property type="match status" value="1"/>
</dbReference>
<name>A0AA35S3U5_GEOBA</name>
<accession>A0AA35S3U5</accession>
<dbReference type="InterPro" id="IPR004365">
    <property type="entry name" value="NA-bd_OB_tRNA"/>
</dbReference>
<dbReference type="Gene3D" id="2.40.50.140">
    <property type="entry name" value="Nucleic acid-binding proteins"/>
    <property type="match status" value="1"/>
</dbReference>
<keyword evidence="5" id="KW-0963">Cytoplasm</keyword>
<gene>
    <name evidence="16" type="ORF">GBAR_LOCUS13444</name>
</gene>
<evidence type="ECO:0000256" key="2">
    <source>
        <dbReference type="ARBA" id="ARBA00008226"/>
    </source>
</evidence>
<dbReference type="SUPFAM" id="SSF50249">
    <property type="entry name" value="Nucleic acid-binding proteins"/>
    <property type="match status" value="1"/>
</dbReference>
<dbReference type="Proteomes" id="UP001174909">
    <property type="component" value="Unassembled WGS sequence"/>
</dbReference>
<dbReference type="FunFam" id="3.30.930.10:FF:000238">
    <property type="entry name" value="Lysine--tRNA ligase"/>
    <property type="match status" value="1"/>
</dbReference>
<keyword evidence="17" id="KW-1185">Reference proteome</keyword>
<dbReference type="InterPro" id="IPR002313">
    <property type="entry name" value="Lys-tRNA-ligase_II"/>
</dbReference>
<dbReference type="CDD" id="cd04322">
    <property type="entry name" value="LysRS_N"/>
    <property type="match status" value="1"/>
</dbReference>
<evidence type="ECO:0000256" key="10">
    <source>
        <dbReference type="ARBA" id="ARBA00023146"/>
    </source>
</evidence>
<comment type="caution">
    <text evidence="16">The sequence shown here is derived from an EMBL/GenBank/DDBJ whole genome shotgun (WGS) entry which is preliminary data.</text>
</comment>
<comment type="similarity">
    <text evidence="2">Belongs to the class-II aminoacyl-tRNA synthetase family.</text>
</comment>
<dbReference type="PANTHER" id="PTHR42918">
    <property type="entry name" value="LYSYL-TRNA SYNTHETASE"/>
    <property type="match status" value="1"/>
</dbReference>
<feature type="domain" description="Aminoacyl-transfer RNA synthetases class-II family profile" evidence="15">
    <location>
        <begin position="194"/>
        <end position="509"/>
    </location>
</feature>
<dbReference type="NCBIfam" id="TIGR00499">
    <property type="entry name" value="lysS_bact"/>
    <property type="match status" value="1"/>
</dbReference>
<dbReference type="EMBL" id="CASHTH010001986">
    <property type="protein sequence ID" value="CAI8022948.1"/>
    <property type="molecule type" value="Genomic_DNA"/>
</dbReference>
<evidence type="ECO:0000256" key="9">
    <source>
        <dbReference type="ARBA" id="ARBA00022917"/>
    </source>
</evidence>
<dbReference type="PRINTS" id="PR00982">
    <property type="entry name" value="TRNASYNTHLYS"/>
</dbReference>
<keyword evidence="6 16" id="KW-0436">Ligase</keyword>